<dbReference type="InterPro" id="IPR052050">
    <property type="entry name" value="SecEffector_AnkRepeat"/>
</dbReference>
<dbReference type="PANTHER" id="PTHR46586">
    <property type="entry name" value="ANKYRIN REPEAT-CONTAINING PROTEIN"/>
    <property type="match status" value="1"/>
</dbReference>
<reference evidence="2" key="2">
    <citation type="submission" date="2019-06" db="EMBL/GenBank/DDBJ databases">
        <title>Genomics analysis of Aphanomyces spp. identifies a new class of oomycete effector associated with host adaptation.</title>
        <authorList>
            <person name="Gaulin E."/>
        </authorList>
    </citation>
    <scope>NUCLEOTIDE SEQUENCE</scope>
    <source>
        <strain evidence="2">CBS 578.67</strain>
    </source>
</reference>
<evidence type="ECO:0000313" key="3">
    <source>
        <dbReference type="EMBL" id="VFT86878.1"/>
    </source>
</evidence>
<name>A0A485KPQ9_9STRA</name>
<evidence type="ECO:0000313" key="4">
    <source>
        <dbReference type="Proteomes" id="UP000332933"/>
    </source>
</evidence>
<gene>
    <name evidence="3" type="primary">Aste57867_10000</name>
    <name evidence="2" type="ORF">As57867_009961</name>
    <name evidence="3" type="ORF">ASTE57867_10000</name>
</gene>
<dbReference type="Proteomes" id="UP000332933">
    <property type="component" value="Unassembled WGS sequence"/>
</dbReference>
<dbReference type="EMBL" id="VJMH01005176">
    <property type="protein sequence ID" value="KAF0699458.1"/>
    <property type="molecule type" value="Genomic_DNA"/>
</dbReference>
<proteinExistence type="predicted"/>
<feature type="region of interest" description="Disordered" evidence="1">
    <location>
        <begin position="1"/>
        <end position="26"/>
    </location>
</feature>
<dbReference type="PANTHER" id="PTHR46586:SF3">
    <property type="entry name" value="ANKYRIN REPEAT-CONTAINING PROTEIN"/>
    <property type="match status" value="1"/>
</dbReference>
<keyword evidence="4" id="KW-1185">Reference proteome</keyword>
<protein>
    <submittedName>
        <fullName evidence="3">Aste57867_10000 protein</fullName>
    </submittedName>
</protein>
<sequence length="307" mass="34986">MRQNDQVAMGHSVQEDDLHHSFHRPKQARGMGDVMACKPRRQNRVVVLDCKMAINKAALHGHLDVIEWLHAFRDEGFSDWAFMGPIRHGHLSVLDWLHAQDDGCLYRMHLHPQLNRGLQEAVVKGRWDVLAWFRAHGPPEFLPYVAVIEAVATANMDAIEVVTVNNYFAQLAFQMAVMCGNVSLAEALRRPSFRMPPQVGNYYSVEFEIAVAASCGHLGMVHWWYTSDDMKPPTSNALRVVLVQMLHVGHQTVVEWLLFSITQSEILPVLNTFEPIRLIAFLARFPNLSESTRAKRSRLYFPRALVT</sequence>
<dbReference type="EMBL" id="CAADRA010005197">
    <property type="protein sequence ID" value="VFT86878.1"/>
    <property type="molecule type" value="Genomic_DNA"/>
</dbReference>
<evidence type="ECO:0000256" key="1">
    <source>
        <dbReference type="SAM" id="MobiDB-lite"/>
    </source>
</evidence>
<evidence type="ECO:0000313" key="2">
    <source>
        <dbReference type="EMBL" id="KAF0699458.1"/>
    </source>
</evidence>
<accession>A0A485KPQ9</accession>
<dbReference type="AlphaFoldDB" id="A0A485KPQ9"/>
<organism evidence="3 4">
    <name type="scientific">Aphanomyces stellatus</name>
    <dbReference type="NCBI Taxonomy" id="120398"/>
    <lineage>
        <taxon>Eukaryota</taxon>
        <taxon>Sar</taxon>
        <taxon>Stramenopiles</taxon>
        <taxon>Oomycota</taxon>
        <taxon>Saprolegniomycetes</taxon>
        <taxon>Saprolegniales</taxon>
        <taxon>Verrucalvaceae</taxon>
        <taxon>Aphanomyces</taxon>
    </lineage>
</organism>
<reference evidence="3 4" key="1">
    <citation type="submission" date="2019-03" db="EMBL/GenBank/DDBJ databases">
        <authorList>
            <person name="Gaulin E."/>
            <person name="Dumas B."/>
        </authorList>
    </citation>
    <scope>NUCLEOTIDE SEQUENCE [LARGE SCALE GENOMIC DNA]</scope>
    <source>
        <strain evidence="3">CBS 568.67</strain>
    </source>
</reference>